<accession>A0A3S4DUL0</accession>
<dbReference type="GO" id="GO:0016747">
    <property type="term" value="F:acyltransferase activity, transferring groups other than amino-acyl groups"/>
    <property type="evidence" value="ECO:0007669"/>
    <property type="project" value="InterPro"/>
</dbReference>
<comment type="caution">
    <text evidence="4">The sequence shown here is derived from an EMBL/GenBank/DDBJ whole genome shotgun (WGS) entry which is preliminary data.</text>
</comment>
<feature type="transmembrane region" description="Helical" evidence="2">
    <location>
        <begin position="75"/>
        <end position="98"/>
    </location>
</feature>
<dbReference type="Proteomes" id="UP000288603">
    <property type="component" value="Unassembled WGS sequence"/>
</dbReference>
<keyword evidence="4" id="KW-0012">Acyltransferase</keyword>
<feature type="transmembrane region" description="Helical" evidence="2">
    <location>
        <begin position="381"/>
        <end position="399"/>
    </location>
</feature>
<feature type="region of interest" description="Disordered" evidence="1">
    <location>
        <begin position="1"/>
        <end position="20"/>
    </location>
</feature>
<dbReference type="RefSeq" id="WP_128499339.1">
    <property type="nucleotide sequence ID" value="NZ_RZNC01000004.1"/>
</dbReference>
<gene>
    <name evidence="4" type="ORF">ELQ92_12120</name>
</gene>
<keyword evidence="5" id="KW-1185">Reference proteome</keyword>
<feature type="transmembrane region" description="Helical" evidence="2">
    <location>
        <begin position="405"/>
        <end position="424"/>
    </location>
</feature>
<feature type="transmembrane region" description="Helical" evidence="2">
    <location>
        <begin position="275"/>
        <end position="293"/>
    </location>
</feature>
<dbReference type="EMBL" id="RZNC01000004">
    <property type="protein sequence ID" value="RWZ59571.1"/>
    <property type="molecule type" value="Genomic_DNA"/>
</dbReference>
<protein>
    <submittedName>
        <fullName evidence="4">Acyltransferase</fullName>
    </submittedName>
</protein>
<dbReference type="OrthoDB" id="8206682at2"/>
<sequence>MSETDDLRSSPARPPAASSASSIDLSKRDLTLDLARVFCVLLVVVIHLLMVGVGAGADGSIEVSRPLEAQPWFALATWVGQIMPLFFVVGGFASITAWRSLGRRGGTAADYVRNRVLRLAQPALPLFVFYAAVIGGARLLGVDPALVEVAVIGAASPLWFLAAYTLCQALVPWMVGWHARAPRATLVVLLAGVVTVDAARFATGVTEIGLLNLFFVWLLVQQIGFWYADGWFAARRTWVLVLVATLAYVSLVPLTDQGPYSVDMLGNLNPPTLPLVALAVAQACVLRLLRPALAHLMNTHAARAVVFVLGTRLMTVYLWHLPVVLIVSGAALLVPGASPAPASPAWWWSRPVAFIVVLGLVFAVSFLVARWEAPRMIGETPAPAVVAVATVLAFIPPFVVMEWFMALPIALLGSVLLAVAVLLLGRGAIRPGAAAA</sequence>
<organism evidence="4 5">
    <name type="scientific">Labedella populi</name>
    <dbReference type="NCBI Taxonomy" id="2498850"/>
    <lineage>
        <taxon>Bacteria</taxon>
        <taxon>Bacillati</taxon>
        <taxon>Actinomycetota</taxon>
        <taxon>Actinomycetes</taxon>
        <taxon>Micrococcales</taxon>
        <taxon>Microbacteriaceae</taxon>
        <taxon>Labedella</taxon>
    </lineage>
</organism>
<feature type="transmembrane region" description="Helical" evidence="2">
    <location>
        <begin position="208"/>
        <end position="228"/>
    </location>
</feature>
<keyword evidence="2" id="KW-1133">Transmembrane helix</keyword>
<keyword evidence="2" id="KW-0812">Transmembrane</keyword>
<evidence type="ECO:0000259" key="3">
    <source>
        <dbReference type="Pfam" id="PF01757"/>
    </source>
</evidence>
<dbReference type="InterPro" id="IPR002656">
    <property type="entry name" value="Acyl_transf_3_dom"/>
</dbReference>
<feature type="domain" description="Acyltransferase 3" evidence="3">
    <location>
        <begin position="32"/>
        <end position="369"/>
    </location>
</feature>
<reference evidence="4 5" key="1">
    <citation type="submission" date="2018-12" db="EMBL/GenBank/DDBJ databases">
        <authorList>
            <person name="Li F."/>
        </authorList>
    </citation>
    <scope>NUCLEOTIDE SEQUENCE [LARGE SCALE GENOMIC DNA]</scope>
    <source>
        <strain evidence="4 5">8H24J-4-2</strain>
    </source>
</reference>
<feature type="transmembrane region" description="Helical" evidence="2">
    <location>
        <begin position="119"/>
        <end position="137"/>
    </location>
</feature>
<evidence type="ECO:0000256" key="1">
    <source>
        <dbReference type="SAM" id="MobiDB-lite"/>
    </source>
</evidence>
<feature type="transmembrane region" description="Helical" evidence="2">
    <location>
        <begin position="34"/>
        <end position="55"/>
    </location>
</feature>
<evidence type="ECO:0000256" key="2">
    <source>
        <dbReference type="SAM" id="Phobius"/>
    </source>
</evidence>
<proteinExistence type="predicted"/>
<feature type="transmembrane region" description="Helical" evidence="2">
    <location>
        <begin position="237"/>
        <end position="255"/>
    </location>
</feature>
<name>A0A3S4DUL0_9MICO</name>
<feature type="transmembrane region" description="Helical" evidence="2">
    <location>
        <begin position="183"/>
        <end position="202"/>
    </location>
</feature>
<feature type="transmembrane region" description="Helical" evidence="2">
    <location>
        <begin position="305"/>
        <end position="334"/>
    </location>
</feature>
<feature type="transmembrane region" description="Helical" evidence="2">
    <location>
        <begin position="346"/>
        <end position="369"/>
    </location>
</feature>
<evidence type="ECO:0000313" key="4">
    <source>
        <dbReference type="EMBL" id="RWZ59571.1"/>
    </source>
</evidence>
<feature type="transmembrane region" description="Helical" evidence="2">
    <location>
        <begin position="149"/>
        <end position="171"/>
    </location>
</feature>
<feature type="compositionally biased region" description="Low complexity" evidence="1">
    <location>
        <begin position="9"/>
        <end position="20"/>
    </location>
</feature>
<evidence type="ECO:0000313" key="5">
    <source>
        <dbReference type="Proteomes" id="UP000288603"/>
    </source>
</evidence>
<keyword evidence="2" id="KW-0472">Membrane</keyword>
<dbReference type="AlphaFoldDB" id="A0A3S4DUL0"/>
<keyword evidence="4" id="KW-0808">Transferase</keyword>
<dbReference type="Pfam" id="PF01757">
    <property type="entry name" value="Acyl_transf_3"/>
    <property type="match status" value="1"/>
</dbReference>